<dbReference type="PANTHER" id="PTHR36964">
    <property type="entry name" value="PROTEIN-METHIONINE-SULFOXIDE REDUCTASE HEME-BINDING SUBUNIT MSRQ"/>
    <property type="match status" value="1"/>
</dbReference>
<comment type="cofactor">
    <cofactor evidence="7">
        <name>FMN</name>
        <dbReference type="ChEBI" id="CHEBI:58210"/>
    </cofactor>
    <text evidence="7">Binds 1 FMN per subunit.</text>
</comment>
<keyword evidence="5 7" id="KW-0408">Iron</keyword>
<keyword evidence="10" id="KW-1185">Reference proteome</keyword>
<evidence type="ECO:0000256" key="6">
    <source>
        <dbReference type="ARBA" id="ARBA00023136"/>
    </source>
</evidence>
<keyword evidence="7" id="KW-1003">Cell membrane</keyword>
<evidence type="ECO:0000256" key="5">
    <source>
        <dbReference type="ARBA" id="ARBA00023004"/>
    </source>
</evidence>
<dbReference type="InterPro" id="IPR013130">
    <property type="entry name" value="Fe3_Rdtase_TM_dom"/>
</dbReference>
<keyword evidence="7" id="KW-0249">Electron transport</keyword>
<feature type="transmembrane region" description="Helical" evidence="7">
    <location>
        <begin position="21"/>
        <end position="42"/>
    </location>
</feature>
<evidence type="ECO:0000256" key="3">
    <source>
        <dbReference type="ARBA" id="ARBA00022692"/>
    </source>
</evidence>
<feature type="transmembrane region" description="Helical" evidence="7">
    <location>
        <begin position="120"/>
        <end position="141"/>
    </location>
</feature>
<keyword evidence="7" id="KW-0288">FMN</keyword>
<evidence type="ECO:0000313" key="10">
    <source>
        <dbReference type="Proteomes" id="UP001254165"/>
    </source>
</evidence>
<comment type="similarity">
    <text evidence="7">Belongs to the MsrQ family.</text>
</comment>
<feature type="domain" description="Ferric oxidoreductase" evidence="8">
    <location>
        <begin position="55"/>
        <end position="164"/>
    </location>
</feature>
<comment type="cofactor">
    <cofactor evidence="7">
        <name>heme b</name>
        <dbReference type="ChEBI" id="CHEBI:60344"/>
    </cofactor>
    <text evidence="7">Binds 1 heme b (iron(II)-protoporphyrin IX) group per subunit.</text>
</comment>
<dbReference type="RefSeq" id="WP_315624567.1">
    <property type="nucleotide sequence ID" value="NZ_JAUHMF010000001.1"/>
</dbReference>
<keyword evidence="7" id="KW-0479">Metal-binding</keyword>
<dbReference type="PANTHER" id="PTHR36964:SF1">
    <property type="entry name" value="PROTEIN-METHIONINE-SULFOXIDE REDUCTASE HEME-BINDING SUBUNIT MSRQ"/>
    <property type="match status" value="1"/>
</dbReference>
<keyword evidence="6 7" id="KW-0472">Membrane</keyword>
<reference evidence="9 10" key="1">
    <citation type="submission" date="2023-07" db="EMBL/GenBank/DDBJ databases">
        <title>Novel species of Thermanaerothrix with wide hydrolytic capabilities.</title>
        <authorList>
            <person name="Zayulina K.S."/>
            <person name="Podosokorskaya O.A."/>
            <person name="Elcheninov A.G."/>
        </authorList>
    </citation>
    <scope>NUCLEOTIDE SEQUENCE [LARGE SCALE GENOMIC DNA]</scope>
    <source>
        <strain evidence="9 10">4228-RoL</strain>
    </source>
</reference>
<accession>A0ABU3NM42</accession>
<proteinExistence type="inferred from homology"/>
<keyword evidence="4 7" id="KW-1133">Transmembrane helix</keyword>
<evidence type="ECO:0000256" key="2">
    <source>
        <dbReference type="ARBA" id="ARBA00022448"/>
    </source>
</evidence>
<feature type="transmembrane region" description="Helical" evidence="7">
    <location>
        <begin position="54"/>
        <end position="71"/>
    </location>
</feature>
<evidence type="ECO:0000313" key="9">
    <source>
        <dbReference type="EMBL" id="MDT8897916.1"/>
    </source>
</evidence>
<gene>
    <name evidence="7" type="primary">msrQ</name>
    <name evidence="9" type="ORF">QYE77_06515</name>
</gene>
<keyword evidence="2 7" id="KW-0813">Transport</keyword>
<keyword evidence="7" id="KW-0349">Heme</keyword>
<sequence>MMKGLTQQTRARGWRLAAVHALGLAPLFWLGINLAWGAYWVNPLQAAIQRSGDAAILLLLASLTCTPLSWWRGWVWIGRWRRPLGLYAFGYALLHVSLYVGVDYGLNWAWLGGEFGEKPYLWYGAGAFLILLLLALSSPHWIQRWLGKTWKHLHRWVYLGALLALIHLGLVVKGDPLKLRGDVWKPLLVGVGMGVVLGARLLRVVIRKLRQG</sequence>
<comment type="subunit">
    <text evidence="7">Heterodimer of a catalytic subunit (MsrP) and a heme-binding subunit (MsrQ).</text>
</comment>
<comment type="caution">
    <text evidence="9">The sequence shown here is derived from an EMBL/GenBank/DDBJ whole genome shotgun (WGS) entry which is preliminary data.</text>
</comment>
<comment type="subcellular location">
    <subcellularLocation>
        <location evidence="7">Cell membrane</location>
        <topology evidence="7">Multi-pass membrane protein</topology>
    </subcellularLocation>
    <subcellularLocation>
        <location evidence="1">Membrane</location>
        <topology evidence="1">Multi-pass membrane protein</topology>
    </subcellularLocation>
</comment>
<evidence type="ECO:0000256" key="7">
    <source>
        <dbReference type="HAMAP-Rule" id="MF_01207"/>
    </source>
</evidence>
<feature type="transmembrane region" description="Helical" evidence="7">
    <location>
        <begin position="153"/>
        <end position="171"/>
    </location>
</feature>
<comment type="function">
    <text evidence="7">Part of the MsrPQ system that repairs oxidized cell envelope proteins containing methionine sulfoxide residues (Met-O), using respiratory chain electrons. Thus protects these proteins from oxidative-stress damage caused by reactive species of oxygen and chlorine. MsrPQ is essential for the maintenance of envelope integrity under bleach stress, rescuing a wide series of structurally unrelated cell envelope proteins from methionine oxidation. MsrQ provides electrons for reduction to the reductase catalytic subunit MsrP, using the quinone pool of the respiratory chain.</text>
</comment>
<dbReference type="HAMAP" id="MF_01207">
    <property type="entry name" value="MsrQ"/>
    <property type="match status" value="1"/>
</dbReference>
<name>A0ABU3NM42_9CHLR</name>
<dbReference type="EMBL" id="JAUHMF010000001">
    <property type="protein sequence ID" value="MDT8897916.1"/>
    <property type="molecule type" value="Genomic_DNA"/>
</dbReference>
<evidence type="ECO:0000256" key="1">
    <source>
        <dbReference type="ARBA" id="ARBA00004141"/>
    </source>
</evidence>
<feature type="transmembrane region" description="Helical" evidence="7">
    <location>
        <begin position="183"/>
        <end position="202"/>
    </location>
</feature>
<keyword evidence="3 7" id="KW-0812">Transmembrane</keyword>
<keyword evidence="7" id="KW-0285">Flavoprotein</keyword>
<protein>
    <recommendedName>
        <fullName evidence="7">Protein-methionine-sulfoxide reductase heme-binding subunit MsrQ</fullName>
    </recommendedName>
    <alternativeName>
        <fullName evidence="7">Flavocytochrome MsrQ</fullName>
    </alternativeName>
</protein>
<organism evidence="9 10">
    <name type="scientific">Thermanaerothrix solaris</name>
    <dbReference type="NCBI Taxonomy" id="3058434"/>
    <lineage>
        <taxon>Bacteria</taxon>
        <taxon>Bacillati</taxon>
        <taxon>Chloroflexota</taxon>
        <taxon>Anaerolineae</taxon>
        <taxon>Anaerolineales</taxon>
        <taxon>Anaerolineaceae</taxon>
        <taxon>Thermanaerothrix</taxon>
    </lineage>
</organism>
<dbReference type="Pfam" id="PF01794">
    <property type="entry name" value="Ferric_reduct"/>
    <property type="match status" value="1"/>
</dbReference>
<feature type="transmembrane region" description="Helical" evidence="7">
    <location>
        <begin position="83"/>
        <end position="100"/>
    </location>
</feature>
<evidence type="ECO:0000259" key="8">
    <source>
        <dbReference type="Pfam" id="PF01794"/>
    </source>
</evidence>
<evidence type="ECO:0000256" key="4">
    <source>
        <dbReference type="ARBA" id="ARBA00022989"/>
    </source>
</evidence>
<dbReference type="InterPro" id="IPR022837">
    <property type="entry name" value="MsrQ-like"/>
</dbReference>
<dbReference type="Proteomes" id="UP001254165">
    <property type="component" value="Unassembled WGS sequence"/>
</dbReference>